<dbReference type="Pfam" id="PF20516">
    <property type="entry name" value="PDDEXK_12"/>
    <property type="match status" value="1"/>
</dbReference>
<dbReference type="Proteomes" id="UP000030751">
    <property type="component" value="Unassembled WGS sequence"/>
</dbReference>
<dbReference type="OrthoDB" id="4161186at2759"/>
<proteinExistence type="predicted"/>
<dbReference type="HOGENOM" id="CLU_1586548_0_0_1"/>
<dbReference type="EMBL" id="JH651061">
    <property type="protein sequence ID" value="EXA30276.1"/>
    <property type="molecule type" value="Genomic_DNA"/>
</dbReference>
<gene>
    <name evidence="2" type="ORF">FOVG_18334</name>
</gene>
<evidence type="ECO:0000313" key="2">
    <source>
        <dbReference type="EMBL" id="EXA30276.1"/>
    </source>
</evidence>
<dbReference type="InterPro" id="IPR046797">
    <property type="entry name" value="PDDEXK_12"/>
</dbReference>
<feature type="domain" description="PD-(D/E)XK nuclease-like" evidence="1">
    <location>
        <begin position="18"/>
        <end position="125"/>
    </location>
</feature>
<dbReference type="AlphaFoldDB" id="W9NHR7"/>
<reference evidence="2" key="2">
    <citation type="submission" date="2012-05" db="EMBL/GenBank/DDBJ databases">
        <title>Annotation of the Genome Sequence of Fusarium oxysporum HDV247.</title>
        <authorList>
            <consortium name="The Broad Institute Genomics Platform"/>
            <person name="Ma L.-J."/>
            <person name="Corby-Kistler H."/>
            <person name="Broz K."/>
            <person name="Gale L.R."/>
            <person name="Jonkers W."/>
            <person name="O'Donnell K."/>
            <person name="Ploetz R."/>
            <person name="Steinberg C."/>
            <person name="Schwartz D.C."/>
            <person name="VanEtten H."/>
            <person name="Zhou S."/>
            <person name="Young S.K."/>
            <person name="Zeng Q."/>
            <person name="Gargeya S."/>
            <person name="Fitzgerald M."/>
            <person name="Abouelleil A."/>
            <person name="Alvarado L."/>
            <person name="Chapman S.B."/>
            <person name="Gainer-Dewar J."/>
            <person name="Goldberg J."/>
            <person name="Griggs A."/>
            <person name="Gujja S."/>
            <person name="Hansen M."/>
            <person name="Howarth C."/>
            <person name="Imamovic A."/>
            <person name="Ireland A."/>
            <person name="Larimer J."/>
            <person name="McCowan C."/>
            <person name="Murphy C."/>
            <person name="Pearson M."/>
            <person name="Poon T.W."/>
            <person name="Priest M."/>
            <person name="Roberts A."/>
            <person name="Saif S."/>
            <person name="Shea T."/>
            <person name="Sykes S."/>
            <person name="Wortman J."/>
            <person name="Nusbaum C."/>
            <person name="Birren B."/>
        </authorList>
    </citation>
    <scope>NUCLEOTIDE SEQUENCE</scope>
    <source>
        <strain evidence="2">HDV247</strain>
    </source>
</reference>
<sequence>MVDFASISIQKTTSKRLKGHGIETKAVSNTPPGSAKLQIGTWQSAQWRFLEGLVTRNGGSLDGLPFLPAIIVQGHQWSFAATTREAQKTVLWLPFQFGSTDDVIGVYRTVLGLQQLCRWVNDVFWPWYKKNALGIGILEGGGGQEVVNYDSPVMVPARDVIGLDWSWI</sequence>
<evidence type="ECO:0000259" key="1">
    <source>
        <dbReference type="Pfam" id="PF20516"/>
    </source>
</evidence>
<reference evidence="2" key="1">
    <citation type="submission" date="2011-10" db="EMBL/GenBank/DDBJ databases">
        <title>The Genome Sequence of Fusarium oxysporum HDV247.</title>
        <authorList>
            <consortium name="The Broad Institute Genome Sequencing Platform"/>
            <person name="Ma L.-J."/>
            <person name="Gale L.R."/>
            <person name="Schwartz D.C."/>
            <person name="Zhou S."/>
            <person name="Corby-Kistler H."/>
            <person name="Young S.K."/>
            <person name="Zeng Q."/>
            <person name="Gargeya S."/>
            <person name="Fitzgerald M."/>
            <person name="Haas B."/>
            <person name="Abouelleil A."/>
            <person name="Alvarado L."/>
            <person name="Arachchi H.M."/>
            <person name="Berlin A."/>
            <person name="Brown A."/>
            <person name="Chapman S.B."/>
            <person name="Chen Z."/>
            <person name="Dunbar C."/>
            <person name="Freedman E."/>
            <person name="Gearin G."/>
            <person name="Goldberg J."/>
            <person name="Griggs A."/>
            <person name="Gujja S."/>
            <person name="Heiman D."/>
            <person name="Howarth C."/>
            <person name="Larson L."/>
            <person name="Lui A."/>
            <person name="MacDonald P.J.P."/>
            <person name="Montmayeur A."/>
            <person name="Murphy C."/>
            <person name="Neiman D."/>
            <person name="Pearson M."/>
            <person name="Priest M."/>
            <person name="Roberts A."/>
            <person name="Saif S."/>
            <person name="Shea T."/>
            <person name="Shenoy N."/>
            <person name="Sisk P."/>
            <person name="Stolte C."/>
            <person name="Sykes S."/>
            <person name="Wortman J."/>
            <person name="Nusbaum C."/>
            <person name="Birren B."/>
        </authorList>
    </citation>
    <scope>NUCLEOTIDE SEQUENCE [LARGE SCALE GENOMIC DNA]</scope>
    <source>
        <strain evidence="2">HDV247</strain>
    </source>
</reference>
<protein>
    <recommendedName>
        <fullName evidence="1">PD-(D/E)XK nuclease-like domain-containing protein</fullName>
    </recommendedName>
</protein>
<organism evidence="2">
    <name type="scientific">Fusarium oxysporum f. sp. pisi HDV247</name>
    <dbReference type="NCBI Taxonomy" id="1080344"/>
    <lineage>
        <taxon>Eukaryota</taxon>
        <taxon>Fungi</taxon>
        <taxon>Dikarya</taxon>
        <taxon>Ascomycota</taxon>
        <taxon>Pezizomycotina</taxon>
        <taxon>Sordariomycetes</taxon>
        <taxon>Hypocreomycetidae</taxon>
        <taxon>Hypocreales</taxon>
        <taxon>Nectriaceae</taxon>
        <taxon>Fusarium</taxon>
        <taxon>Fusarium oxysporum species complex</taxon>
    </lineage>
</organism>
<name>W9NHR7_FUSOX</name>
<accession>W9NHR7</accession>